<gene>
    <name evidence="2" type="ORF">FZEAL_1766</name>
</gene>
<reference evidence="2" key="2">
    <citation type="submission" date="2020-05" db="EMBL/GenBank/DDBJ databases">
        <authorList>
            <person name="Kim H.-S."/>
            <person name="Proctor R.H."/>
            <person name="Brown D.W."/>
        </authorList>
    </citation>
    <scope>NUCLEOTIDE SEQUENCE</scope>
    <source>
        <strain evidence="2">NRRL 22465</strain>
    </source>
</reference>
<keyword evidence="3" id="KW-1185">Reference proteome</keyword>
<feature type="region of interest" description="Disordered" evidence="1">
    <location>
        <begin position="1"/>
        <end position="23"/>
    </location>
</feature>
<feature type="compositionally biased region" description="Polar residues" evidence="1">
    <location>
        <begin position="1"/>
        <end position="12"/>
    </location>
</feature>
<evidence type="ECO:0000313" key="2">
    <source>
        <dbReference type="EMBL" id="KAF4982659.1"/>
    </source>
</evidence>
<organism evidence="2 3">
    <name type="scientific">Fusarium zealandicum</name>
    <dbReference type="NCBI Taxonomy" id="1053134"/>
    <lineage>
        <taxon>Eukaryota</taxon>
        <taxon>Fungi</taxon>
        <taxon>Dikarya</taxon>
        <taxon>Ascomycota</taxon>
        <taxon>Pezizomycotina</taxon>
        <taxon>Sordariomycetes</taxon>
        <taxon>Hypocreomycetidae</taxon>
        <taxon>Hypocreales</taxon>
        <taxon>Nectriaceae</taxon>
        <taxon>Fusarium</taxon>
        <taxon>Fusarium staphyleae species complex</taxon>
    </lineage>
</organism>
<dbReference type="AlphaFoldDB" id="A0A8H4XPK9"/>
<accession>A0A8H4XPK9</accession>
<evidence type="ECO:0000256" key="1">
    <source>
        <dbReference type="SAM" id="MobiDB-lite"/>
    </source>
</evidence>
<protein>
    <submittedName>
        <fullName evidence="2">Uncharacterized protein</fullName>
    </submittedName>
</protein>
<feature type="region of interest" description="Disordered" evidence="1">
    <location>
        <begin position="127"/>
        <end position="146"/>
    </location>
</feature>
<dbReference type="Proteomes" id="UP000635477">
    <property type="component" value="Unassembled WGS sequence"/>
</dbReference>
<name>A0A8H4XPK9_9HYPO</name>
<reference evidence="2" key="1">
    <citation type="journal article" date="2020" name="BMC Genomics">
        <title>Correction to: Identification and distribution of gene clusters required for synthesis of sphingolipid metabolism inhibitors in diverse species of the filamentous fungus Fusarium.</title>
        <authorList>
            <person name="Kim H.S."/>
            <person name="Lohmar J.M."/>
            <person name="Busman M."/>
            <person name="Brown D.W."/>
            <person name="Naumann T.A."/>
            <person name="Divon H.H."/>
            <person name="Lysoe E."/>
            <person name="Uhlig S."/>
            <person name="Proctor R.H."/>
        </authorList>
    </citation>
    <scope>NUCLEOTIDE SEQUENCE</scope>
    <source>
        <strain evidence="2">NRRL 22465</strain>
    </source>
</reference>
<sequence length="169" mass="18753">MSDNTPNQNTDQPGFRRSTRRTRGVRTGIFLRENFSIAGTTSNLPLVQDPAAIGDCIHVVSPWPANNDAGNAAPDVPVPAVPSQAPQVIDPQVNDPLNHYELSIRELAENIRNWPYCPMAEDLDMHEEHDQQLLRPSDQNGLNEDGDIDEWLNLELQGDGQEHGGTLDR</sequence>
<evidence type="ECO:0000313" key="3">
    <source>
        <dbReference type="Proteomes" id="UP000635477"/>
    </source>
</evidence>
<comment type="caution">
    <text evidence="2">The sequence shown here is derived from an EMBL/GenBank/DDBJ whole genome shotgun (WGS) entry which is preliminary data.</text>
</comment>
<proteinExistence type="predicted"/>
<dbReference type="EMBL" id="JABEYC010000103">
    <property type="protein sequence ID" value="KAF4982659.1"/>
    <property type="molecule type" value="Genomic_DNA"/>
</dbReference>